<evidence type="ECO:0000256" key="2">
    <source>
        <dbReference type="ARBA" id="ARBA00022723"/>
    </source>
</evidence>
<evidence type="ECO:0000313" key="6">
    <source>
        <dbReference type="Proteomes" id="UP001318860"/>
    </source>
</evidence>
<keyword evidence="2" id="KW-0479">Metal-binding</keyword>
<keyword evidence="3" id="KW-0677">Repeat</keyword>
<sequence length="123" mass="14069">MTAADLMRAVVPVFPPSEADVVRGGYLKGELVTSDLHCPPSEFFMLFDTDNDGLISFPEGIDKEEFKKVMSHHAYSKQTRRFPQRRKENRTKSFGFCGERWSSRVLLEKMEINALDTTDSFNS</sequence>
<keyword evidence="6" id="KW-1185">Reference proteome</keyword>
<gene>
    <name evidence="5" type="ORF">DH2020_010806</name>
</gene>
<evidence type="ECO:0000256" key="4">
    <source>
        <dbReference type="ARBA" id="ARBA00023136"/>
    </source>
</evidence>
<dbReference type="Proteomes" id="UP001318860">
    <property type="component" value="Unassembled WGS sequence"/>
</dbReference>
<accession>A0ABR0XBM1</accession>
<comment type="subcellular location">
    <subcellularLocation>
        <location evidence="1">Mitochondrion inner membrane</location>
    </subcellularLocation>
</comment>
<dbReference type="EMBL" id="JABTTQ020000005">
    <property type="protein sequence ID" value="KAK6156558.1"/>
    <property type="molecule type" value="Genomic_DNA"/>
</dbReference>
<protein>
    <recommendedName>
        <fullName evidence="7">EF-hand domain-containing protein</fullName>
    </recommendedName>
</protein>
<reference evidence="5 6" key="1">
    <citation type="journal article" date="2021" name="Comput. Struct. Biotechnol. J.">
        <title>De novo genome assembly of the potent medicinal plant Rehmannia glutinosa using nanopore technology.</title>
        <authorList>
            <person name="Ma L."/>
            <person name="Dong C."/>
            <person name="Song C."/>
            <person name="Wang X."/>
            <person name="Zheng X."/>
            <person name="Niu Y."/>
            <person name="Chen S."/>
            <person name="Feng W."/>
        </authorList>
    </citation>
    <scope>NUCLEOTIDE SEQUENCE [LARGE SCALE GENOMIC DNA]</scope>
    <source>
        <strain evidence="5">DH-2019</strain>
    </source>
</reference>
<evidence type="ECO:0000256" key="3">
    <source>
        <dbReference type="ARBA" id="ARBA00022737"/>
    </source>
</evidence>
<dbReference type="InterPro" id="IPR039800">
    <property type="entry name" value="MICU1/2/3"/>
</dbReference>
<dbReference type="SUPFAM" id="SSF47473">
    <property type="entry name" value="EF-hand"/>
    <property type="match status" value="1"/>
</dbReference>
<proteinExistence type="predicted"/>
<dbReference type="InterPro" id="IPR011992">
    <property type="entry name" value="EF-hand-dom_pair"/>
</dbReference>
<keyword evidence="4" id="KW-0472">Membrane</keyword>
<evidence type="ECO:0000313" key="5">
    <source>
        <dbReference type="EMBL" id="KAK6156558.1"/>
    </source>
</evidence>
<organism evidence="5 6">
    <name type="scientific">Rehmannia glutinosa</name>
    <name type="common">Chinese foxglove</name>
    <dbReference type="NCBI Taxonomy" id="99300"/>
    <lineage>
        <taxon>Eukaryota</taxon>
        <taxon>Viridiplantae</taxon>
        <taxon>Streptophyta</taxon>
        <taxon>Embryophyta</taxon>
        <taxon>Tracheophyta</taxon>
        <taxon>Spermatophyta</taxon>
        <taxon>Magnoliopsida</taxon>
        <taxon>eudicotyledons</taxon>
        <taxon>Gunneridae</taxon>
        <taxon>Pentapetalae</taxon>
        <taxon>asterids</taxon>
        <taxon>lamiids</taxon>
        <taxon>Lamiales</taxon>
        <taxon>Orobanchaceae</taxon>
        <taxon>Rehmannieae</taxon>
        <taxon>Rehmannia</taxon>
    </lineage>
</organism>
<dbReference type="PANTHER" id="PTHR12294">
    <property type="entry name" value="EF HAND DOMAIN FAMILY A1,A2-RELATED"/>
    <property type="match status" value="1"/>
</dbReference>
<evidence type="ECO:0008006" key="7">
    <source>
        <dbReference type="Google" id="ProtNLM"/>
    </source>
</evidence>
<dbReference type="PANTHER" id="PTHR12294:SF1">
    <property type="entry name" value="CALCIUM UPTAKE PROTEIN 1, MITOCHONDRIAL"/>
    <property type="match status" value="1"/>
</dbReference>
<name>A0ABR0XBM1_REHGL</name>
<comment type="caution">
    <text evidence="5">The sequence shown here is derived from an EMBL/GenBank/DDBJ whole genome shotgun (WGS) entry which is preliminary data.</text>
</comment>
<evidence type="ECO:0000256" key="1">
    <source>
        <dbReference type="ARBA" id="ARBA00004273"/>
    </source>
</evidence>